<evidence type="ECO:0000256" key="9">
    <source>
        <dbReference type="ARBA" id="ARBA00029447"/>
    </source>
</evidence>
<dbReference type="EMBL" id="CP020931">
    <property type="protein sequence ID" value="ARM85812.1"/>
    <property type="molecule type" value="Genomic_DNA"/>
</dbReference>
<dbReference type="InterPro" id="IPR003660">
    <property type="entry name" value="HAMP_dom"/>
</dbReference>
<dbReference type="SMART" id="SM00283">
    <property type="entry name" value="MA"/>
    <property type="match status" value="1"/>
</dbReference>
<name>A0A1W6KES0_9GAMM</name>
<dbReference type="CDD" id="cd06225">
    <property type="entry name" value="HAMP"/>
    <property type="match status" value="1"/>
</dbReference>
<dbReference type="RefSeq" id="WP_085681765.1">
    <property type="nucleotide sequence ID" value="NZ_CP020931.1"/>
</dbReference>
<comment type="subcellular location">
    <subcellularLocation>
        <location evidence="1">Cell inner membrane</location>
        <topology evidence="1">Multi-pass membrane protein</topology>
    </subcellularLocation>
</comment>
<dbReference type="InterPro" id="IPR033479">
    <property type="entry name" value="dCache_1"/>
</dbReference>
<proteinExistence type="inferred from homology"/>
<dbReference type="STRING" id="1420917.AU15_13845"/>
<dbReference type="Pfam" id="PF00015">
    <property type="entry name" value="MCPsignal"/>
    <property type="match status" value="1"/>
</dbReference>
<evidence type="ECO:0000256" key="10">
    <source>
        <dbReference type="PROSITE-ProRule" id="PRU00284"/>
    </source>
</evidence>
<evidence type="ECO:0000256" key="3">
    <source>
        <dbReference type="ARBA" id="ARBA00022500"/>
    </source>
</evidence>
<dbReference type="AlphaFoldDB" id="A0A1W6KES0"/>
<dbReference type="PROSITE" id="PS50192">
    <property type="entry name" value="T_SNARE"/>
    <property type="match status" value="1"/>
</dbReference>
<reference evidence="16 17" key="1">
    <citation type="submission" date="2017-04" db="EMBL/GenBank/DDBJ databases">
        <title>Genome Sequence of Marinobacter salarius strain SMR5 Isolated from a culture of the Diatom Skeletonema marinoi.</title>
        <authorList>
            <person name="Topel M."/>
            <person name="Pinder M.I.M."/>
            <person name="Johansson O.N."/>
            <person name="Kourtchenko O."/>
            <person name="Godhe A."/>
            <person name="Clarke A.K."/>
        </authorList>
    </citation>
    <scope>NUCLEOTIDE SEQUENCE [LARGE SCALE GENOMIC DNA]</scope>
    <source>
        <strain evidence="16 17">SMR5</strain>
    </source>
</reference>
<dbReference type="Pfam" id="PF02743">
    <property type="entry name" value="dCache_1"/>
    <property type="match status" value="1"/>
</dbReference>
<keyword evidence="5 12" id="KW-0812">Transmembrane</keyword>
<keyword evidence="4" id="KW-0997">Cell inner membrane</keyword>
<protein>
    <submittedName>
        <fullName evidence="16">Methyl-accepting chemotaxis protein PctB</fullName>
    </submittedName>
</protein>
<dbReference type="Pfam" id="PF00672">
    <property type="entry name" value="HAMP"/>
    <property type="match status" value="1"/>
</dbReference>
<evidence type="ECO:0000256" key="2">
    <source>
        <dbReference type="ARBA" id="ARBA00022475"/>
    </source>
</evidence>
<feature type="domain" description="HAMP" evidence="15">
    <location>
        <begin position="305"/>
        <end position="359"/>
    </location>
</feature>
<feature type="coiled-coil region" evidence="11">
    <location>
        <begin position="610"/>
        <end position="637"/>
    </location>
</feature>
<dbReference type="CDD" id="cd18774">
    <property type="entry name" value="PDC2_HK_sensor"/>
    <property type="match status" value="1"/>
</dbReference>
<organism evidence="16 17">
    <name type="scientific">Marinobacter salarius</name>
    <dbReference type="NCBI Taxonomy" id="1420917"/>
    <lineage>
        <taxon>Bacteria</taxon>
        <taxon>Pseudomonadati</taxon>
        <taxon>Pseudomonadota</taxon>
        <taxon>Gammaproteobacteria</taxon>
        <taxon>Pseudomonadales</taxon>
        <taxon>Marinobacteraceae</taxon>
        <taxon>Marinobacter</taxon>
    </lineage>
</organism>
<evidence type="ECO:0000313" key="16">
    <source>
        <dbReference type="EMBL" id="ARM85812.1"/>
    </source>
</evidence>
<evidence type="ECO:0000256" key="5">
    <source>
        <dbReference type="ARBA" id="ARBA00022692"/>
    </source>
</evidence>
<dbReference type="GO" id="GO:0005886">
    <property type="term" value="C:plasma membrane"/>
    <property type="evidence" value="ECO:0007669"/>
    <property type="project" value="UniProtKB-SubCell"/>
</dbReference>
<dbReference type="CDD" id="cd11386">
    <property type="entry name" value="MCP_signal"/>
    <property type="match status" value="1"/>
</dbReference>
<evidence type="ECO:0000256" key="11">
    <source>
        <dbReference type="SAM" id="Coils"/>
    </source>
</evidence>
<keyword evidence="8 10" id="KW-0807">Transducer</keyword>
<keyword evidence="2" id="KW-1003">Cell membrane</keyword>
<dbReference type="PROSITE" id="PS50885">
    <property type="entry name" value="HAMP"/>
    <property type="match status" value="1"/>
</dbReference>
<dbReference type="FunFam" id="1.10.287.950:FF:000001">
    <property type="entry name" value="Methyl-accepting chemotaxis sensory transducer"/>
    <property type="match status" value="1"/>
</dbReference>
<dbReference type="InterPro" id="IPR000727">
    <property type="entry name" value="T_SNARE_dom"/>
</dbReference>
<evidence type="ECO:0000259" key="15">
    <source>
        <dbReference type="PROSITE" id="PS50885"/>
    </source>
</evidence>
<evidence type="ECO:0000256" key="12">
    <source>
        <dbReference type="SAM" id="Phobius"/>
    </source>
</evidence>
<dbReference type="Gene3D" id="1.10.287.950">
    <property type="entry name" value="Methyl-accepting chemotaxis protein"/>
    <property type="match status" value="1"/>
</dbReference>
<dbReference type="Proteomes" id="UP000193100">
    <property type="component" value="Chromosome"/>
</dbReference>
<sequence>MSIRLKLIIGMGAALLASTLLLVSLNIVQMRGLLDRYLLNSALPSSLEAIANSVERDLQAPITASRLIAGNSYLKEWIGDNEPQQGLAPATRYLEGVRRSQEAASAHFVSVNTGNYYTHQGIDRVVTPQADRWFYSFLESGETMELSLDVDKATGKPTLFINARMEDGGEAIAVTGVGIGLDQMAERIREFRFGETGIVYLVSETGQVNIHPDLQQTDQPLSKVISPTAAAELLKDPTYHLTEFDRDGRRFIAASLPLSITDWRVVVEVPSTEIYGEASRANQTSLLVGVLVALVFLGIIALVATRMTKPLTKITRALTEIAKGGGDLTQELAVERKDELGQLATGFNQFVGAQREMVRGLLETAIRLKAFVDQTSTVMTANTDRAKEQSSLTDSVATAVCEMEATVQEIAKSATETANQLEQVGNSASDIREGMSRSIAQVEGMANNIRESASAIQQLATEARDIGQVIEVINAISDQTNLLALNAAIEAARAGEHGRGFSVVADEVRSLAQKTQSSTKQIRTIIERLQEGSERAVETMATSEKATEETVSTSASMGKALDGIGENVDRIVEMSHQVAAATEEQSSVTEEISSNVQDISHLSARSSEDMTAASREIEELRAMAEKLEAQMKAFRLDRED</sequence>
<keyword evidence="7 12" id="KW-0472">Membrane</keyword>
<dbReference type="InterPro" id="IPR004089">
    <property type="entry name" value="MCPsignal_dom"/>
</dbReference>
<evidence type="ECO:0000313" key="17">
    <source>
        <dbReference type="Proteomes" id="UP000193100"/>
    </source>
</evidence>
<evidence type="ECO:0000256" key="8">
    <source>
        <dbReference type="ARBA" id="ARBA00023224"/>
    </source>
</evidence>
<dbReference type="PANTHER" id="PTHR32089">
    <property type="entry name" value="METHYL-ACCEPTING CHEMOTAXIS PROTEIN MCPB"/>
    <property type="match status" value="1"/>
</dbReference>
<feature type="domain" description="T-SNARE coiled-coil homology" evidence="14">
    <location>
        <begin position="551"/>
        <end position="613"/>
    </location>
</feature>
<evidence type="ECO:0000256" key="1">
    <source>
        <dbReference type="ARBA" id="ARBA00004429"/>
    </source>
</evidence>
<keyword evidence="3" id="KW-0145">Chemotaxis</keyword>
<evidence type="ECO:0000259" key="13">
    <source>
        <dbReference type="PROSITE" id="PS50111"/>
    </source>
</evidence>
<dbReference type="SUPFAM" id="SSF58104">
    <property type="entry name" value="Methyl-accepting chemotaxis protein (MCP) signaling domain"/>
    <property type="match status" value="1"/>
</dbReference>
<dbReference type="PROSITE" id="PS50111">
    <property type="entry name" value="CHEMOTAXIS_TRANSDUC_2"/>
    <property type="match status" value="1"/>
</dbReference>
<keyword evidence="11" id="KW-0175">Coiled coil</keyword>
<comment type="similarity">
    <text evidence="9">Belongs to the methyl-accepting chemotaxis (MCP) protein family.</text>
</comment>
<accession>A0A1W6KES0</accession>
<evidence type="ECO:0000259" key="14">
    <source>
        <dbReference type="PROSITE" id="PS50192"/>
    </source>
</evidence>
<dbReference type="SMART" id="SM00304">
    <property type="entry name" value="HAMP"/>
    <property type="match status" value="1"/>
</dbReference>
<evidence type="ECO:0000256" key="6">
    <source>
        <dbReference type="ARBA" id="ARBA00022989"/>
    </source>
</evidence>
<gene>
    <name evidence="16" type="primary">pctB</name>
    <name evidence="16" type="ORF">MARSALSMR5_03792</name>
</gene>
<keyword evidence="6 12" id="KW-1133">Transmembrane helix</keyword>
<dbReference type="GO" id="GO:0007165">
    <property type="term" value="P:signal transduction"/>
    <property type="evidence" value="ECO:0007669"/>
    <property type="project" value="UniProtKB-KW"/>
</dbReference>
<dbReference type="Gene3D" id="3.30.450.20">
    <property type="entry name" value="PAS domain"/>
    <property type="match status" value="1"/>
</dbReference>
<feature type="transmembrane region" description="Helical" evidence="12">
    <location>
        <begin position="286"/>
        <end position="304"/>
    </location>
</feature>
<feature type="domain" description="Methyl-accepting transducer" evidence="13">
    <location>
        <begin position="364"/>
        <end position="600"/>
    </location>
</feature>
<evidence type="ECO:0000256" key="7">
    <source>
        <dbReference type="ARBA" id="ARBA00023136"/>
    </source>
</evidence>
<dbReference type="PANTHER" id="PTHR32089:SF119">
    <property type="entry name" value="METHYL-ACCEPTING CHEMOTAXIS PROTEIN CTPL"/>
    <property type="match status" value="1"/>
</dbReference>
<evidence type="ECO:0000256" key="4">
    <source>
        <dbReference type="ARBA" id="ARBA00022519"/>
    </source>
</evidence>
<dbReference type="GeneID" id="77257712"/>
<dbReference type="GO" id="GO:0006935">
    <property type="term" value="P:chemotaxis"/>
    <property type="evidence" value="ECO:0007669"/>
    <property type="project" value="UniProtKB-KW"/>
</dbReference>